<gene>
    <name evidence="1" type="ORF">EV131_11354</name>
</gene>
<dbReference type="EMBL" id="SMBI01000013">
    <property type="protein sequence ID" value="TCU19454.1"/>
    <property type="molecule type" value="Genomic_DNA"/>
</dbReference>
<sequence>MADLQAIHCVLQLAVCFVLGIDLDVEPKD</sequence>
<evidence type="ECO:0000313" key="2">
    <source>
        <dbReference type="Proteomes" id="UP000295021"/>
    </source>
</evidence>
<evidence type="ECO:0000313" key="1">
    <source>
        <dbReference type="EMBL" id="TCU19454.1"/>
    </source>
</evidence>
<accession>A0AAX2QFZ6</accession>
<comment type="caution">
    <text evidence="1">The sequence shown here is derived from an EMBL/GenBank/DDBJ whole genome shotgun (WGS) entry which is preliminary data.</text>
</comment>
<reference evidence="1 2" key="1">
    <citation type="submission" date="2019-03" db="EMBL/GenBank/DDBJ databases">
        <title>Genomic Encyclopedia of Type Strains, Phase IV (KMG-V): Genome sequencing to study the core and pangenomes of soil and plant-associated prokaryotes.</title>
        <authorList>
            <person name="Whitman W."/>
        </authorList>
    </citation>
    <scope>NUCLEOTIDE SEQUENCE [LARGE SCALE GENOMIC DNA]</scope>
    <source>
        <strain evidence="1 2">FB403</strain>
    </source>
</reference>
<dbReference type="Proteomes" id="UP000295021">
    <property type="component" value="Unassembled WGS sequence"/>
</dbReference>
<name>A0AAX2QFZ6_9HYPH</name>
<dbReference type="AlphaFoldDB" id="A0AAX2QFZ6"/>
<protein>
    <submittedName>
        <fullName evidence="1">Uncharacterized protein</fullName>
    </submittedName>
</protein>
<organism evidence="1 2">
    <name type="scientific">Rhizobium laguerreae</name>
    <dbReference type="NCBI Taxonomy" id="1076926"/>
    <lineage>
        <taxon>Bacteria</taxon>
        <taxon>Pseudomonadati</taxon>
        <taxon>Pseudomonadota</taxon>
        <taxon>Alphaproteobacteria</taxon>
        <taxon>Hyphomicrobiales</taxon>
        <taxon>Rhizobiaceae</taxon>
        <taxon>Rhizobium/Agrobacterium group</taxon>
        <taxon>Rhizobium</taxon>
    </lineage>
</organism>
<proteinExistence type="predicted"/>